<evidence type="ECO:0000256" key="3">
    <source>
        <dbReference type="ARBA" id="ARBA00040516"/>
    </source>
</evidence>
<dbReference type="SUPFAM" id="SSF52343">
    <property type="entry name" value="Ferredoxin reductase-like, C-terminal NADP-linked domain"/>
    <property type="match status" value="1"/>
</dbReference>
<protein>
    <recommendedName>
        <fullName evidence="3">Oxidoreductase NAD-binding domain-containing protein 1</fullName>
    </recommendedName>
</protein>
<organism evidence="5 6">
    <name type="scientific">Macrostomum lignano</name>
    <dbReference type="NCBI Taxonomy" id="282301"/>
    <lineage>
        <taxon>Eukaryota</taxon>
        <taxon>Metazoa</taxon>
        <taxon>Spiralia</taxon>
        <taxon>Lophotrochozoa</taxon>
        <taxon>Platyhelminthes</taxon>
        <taxon>Rhabditophora</taxon>
        <taxon>Macrostomorpha</taxon>
        <taxon>Macrostomida</taxon>
        <taxon>Macrostomidae</taxon>
        <taxon>Macrostomum</taxon>
    </lineage>
</organism>
<dbReference type="STRING" id="282301.A0A267GTN2"/>
<dbReference type="PANTHER" id="PTHR46505:SF1">
    <property type="entry name" value="OXIDOREDUCTASE NAD-BINDING DOMAIN-CONTAINING PROTEIN 1"/>
    <property type="match status" value="1"/>
</dbReference>
<keyword evidence="1" id="KW-0560">Oxidoreductase</keyword>
<evidence type="ECO:0000256" key="1">
    <source>
        <dbReference type="ARBA" id="ARBA00023002"/>
    </source>
</evidence>
<feature type="non-terminal residue" evidence="5">
    <location>
        <position position="1"/>
    </location>
</feature>
<dbReference type="OrthoDB" id="436496at2759"/>
<comment type="caution">
    <text evidence="5">The sequence shown here is derived from an EMBL/GenBank/DDBJ whole genome shotgun (WGS) entry which is preliminary data.</text>
</comment>
<dbReference type="InterPro" id="IPR039261">
    <property type="entry name" value="FNR_nucleotide-bd"/>
</dbReference>
<gene>
    <name evidence="5" type="ORF">BOX15_Mlig033641g1</name>
</gene>
<accession>A0A267GTN2</accession>
<feature type="domain" description="FAD-binding FR-type" evidence="4">
    <location>
        <begin position="10"/>
        <end position="118"/>
    </location>
</feature>
<dbReference type="InterPro" id="IPR052128">
    <property type="entry name" value="Oxidoreductase_NAD-binding"/>
</dbReference>
<dbReference type="SUPFAM" id="SSF63380">
    <property type="entry name" value="Riboflavin synthase domain-like"/>
    <property type="match status" value="1"/>
</dbReference>
<reference evidence="5 6" key="1">
    <citation type="submission" date="2017-06" db="EMBL/GenBank/DDBJ databases">
        <title>A platform for efficient transgenesis in Macrostomum lignano, a flatworm model organism for stem cell research.</title>
        <authorList>
            <person name="Berezikov E."/>
        </authorList>
    </citation>
    <scope>NUCLEOTIDE SEQUENCE [LARGE SCALE GENOMIC DNA]</scope>
    <source>
        <strain evidence="5">DV1</strain>
        <tissue evidence="5">Whole organism</tissue>
    </source>
</reference>
<dbReference type="GO" id="GO:0005739">
    <property type="term" value="C:mitochondrion"/>
    <property type="evidence" value="ECO:0007669"/>
    <property type="project" value="TreeGrafter"/>
</dbReference>
<dbReference type="InterPro" id="IPR001433">
    <property type="entry name" value="OxRdtase_FAD/NAD-bd"/>
</dbReference>
<dbReference type="Proteomes" id="UP000215902">
    <property type="component" value="Unassembled WGS sequence"/>
</dbReference>
<dbReference type="Pfam" id="PF00175">
    <property type="entry name" value="NAD_binding_1"/>
    <property type="match status" value="1"/>
</dbReference>
<evidence type="ECO:0000313" key="6">
    <source>
        <dbReference type="Proteomes" id="UP000215902"/>
    </source>
</evidence>
<name>A0A267GTN2_9PLAT</name>
<evidence type="ECO:0000313" key="5">
    <source>
        <dbReference type="EMBL" id="PAA89386.1"/>
    </source>
</evidence>
<dbReference type="AlphaFoldDB" id="A0A267GTN2"/>
<dbReference type="InterPro" id="IPR017938">
    <property type="entry name" value="Riboflavin_synthase-like_b-brl"/>
</dbReference>
<dbReference type="GO" id="GO:0016491">
    <property type="term" value="F:oxidoreductase activity"/>
    <property type="evidence" value="ECO:0007669"/>
    <property type="project" value="UniProtKB-KW"/>
</dbReference>
<evidence type="ECO:0000256" key="2">
    <source>
        <dbReference type="ARBA" id="ARBA00023027"/>
    </source>
</evidence>
<dbReference type="InterPro" id="IPR017927">
    <property type="entry name" value="FAD-bd_FR_type"/>
</dbReference>
<dbReference type="PRINTS" id="PR00410">
    <property type="entry name" value="PHEHYDRXLASE"/>
</dbReference>
<proteinExistence type="predicted"/>
<dbReference type="CDD" id="cd00322">
    <property type="entry name" value="FNR_like"/>
    <property type="match status" value="1"/>
</dbReference>
<dbReference type="Gene3D" id="3.40.50.80">
    <property type="entry name" value="Nucleotide-binding domain of ferredoxin-NADP reductase (FNR) module"/>
    <property type="match status" value="1"/>
</dbReference>
<evidence type="ECO:0000259" key="4">
    <source>
        <dbReference type="PROSITE" id="PS51384"/>
    </source>
</evidence>
<keyword evidence="2" id="KW-0520">NAD</keyword>
<dbReference type="Gene3D" id="2.40.30.10">
    <property type="entry name" value="Translation factors"/>
    <property type="match status" value="1"/>
</dbReference>
<dbReference type="EMBL" id="NIVC01000152">
    <property type="protein sequence ID" value="PAA89386.1"/>
    <property type="molecule type" value="Genomic_DNA"/>
</dbReference>
<dbReference type="PANTHER" id="PTHR46505">
    <property type="entry name" value="OXIDOREDUCTASE NAD-BINDING DOMAIN-CONTAINING PROTEIN 1"/>
    <property type="match status" value="1"/>
</dbReference>
<keyword evidence="6" id="KW-1185">Reference proteome</keyword>
<dbReference type="PROSITE" id="PS51384">
    <property type="entry name" value="FAD_FR"/>
    <property type="match status" value="1"/>
</dbReference>
<sequence>DSVGGMPCSSSFHPAVVTATRMLTPTVRHVTLRLQLPEQQPAPTFLPGQWLDLAAPGLSELGGFSICSTPGRLATDRCLELAVRRAPASPPARWIHEACRPGDRVSLRIGGRCVLRPDEAATRPLLLVAGGIGISPLMSIFRQRVELAEAAAAAADSLPKTLLLHSAGSPDELAFRDLIADECSRWRRLEARWFVTGQSGERIRPDYLTRLAEELRLSEDGWLAFVCGPPGMAEQLGDTLMAAGLPQDRLRREDWSLGGETDPS</sequence>